<dbReference type="Pfam" id="PF12656">
    <property type="entry name" value="G-patch_2"/>
    <property type="match status" value="1"/>
</dbReference>
<evidence type="ECO:0000256" key="4">
    <source>
        <dbReference type="SAM" id="MobiDB-lite"/>
    </source>
</evidence>
<name>A0A8H8QMV9_9BASI</name>
<proteinExistence type="inferred from homology"/>
<evidence type="ECO:0000313" key="7">
    <source>
        <dbReference type="EMBL" id="SYW78092.1"/>
    </source>
</evidence>
<comment type="subcellular location">
    <subcellularLocation>
        <location evidence="1">Nucleus</location>
    </subcellularLocation>
</comment>
<comment type="similarity">
    <text evidence="2">Belongs to the SPP2 family.</text>
</comment>
<dbReference type="PANTHER" id="PTHR15818:SF2">
    <property type="entry name" value="G-PATCH DOMAIN AND KOW MOTIFS-CONTAINING PROTEIN"/>
    <property type="match status" value="1"/>
</dbReference>
<keyword evidence="8" id="KW-1185">Reference proteome</keyword>
<keyword evidence="3" id="KW-0539">Nucleus</keyword>
<feature type="transmembrane region" description="Helical" evidence="5">
    <location>
        <begin position="517"/>
        <end position="540"/>
    </location>
</feature>
<feature type="region of interest" description="Disordered" evidence="4">
    <location>
        <begin position="238"/>
        <end position="360"/>
    </location>
</feature>
<organism evidence="7 8">
    <name type="scientific">Ustilago bromivora</name>
    <dbReference type="NCBI Taxonomy" id="307758"/>
    <lineage>
        <taxon>Eukaryota</taxon>
        <taxon>Fungi</taxon>
        <taxon>Dikarya</taxon>
        <taxon>Basidiomycota</taxon>
        <taxon>Ustilaginomycotina</taxon>
        <taxon>Ustilaginomycetes</taxon>
        <taxon>Ustilaginales</taxon>
        <taxon>Ustilaginaceae</taxon>
        <taxon>Ustilago</taxon>
    </lineage>
</organism>
<keyword evidence="5" id="KW-0472">Membrane</keyword>
<dbReference type="InterPro" id="IPR026822">
    <property type="entry name" value="Spp2/MOS2_G-patch"/>
</dbReference>
<sequence>MASFAQDKSSKPATRPSAFNDSDDEDGSPQNGLSSQNEEIVSFSRDGAQRRRASPKPAAPLIIPVDSNLDWRQDRKQRLGMVSNLQSLGPLVSMRRGDSSAVPGAGTSSKSKVDLDADAINTEEQKRGLELRTSRLRQDEAAEHSSADASTLDPLASTEAPTKTSEEAGTDQEALKALLAGEGVGTSNTGEPLIIPQESDPEMLQHDIDSRPEAPTLDDYAATPIDQFGMALLRGMGWKEGMGAGKGGKGPQQAAEPKKRAALLGLGAKERPAGSTSLLSSSSSRRYKSKDRRDYKYVPVIKRDSQGGSNGRSSTPESRPREDRHADERSRDIPAHLNDRRSDRDGRHSSSRDNIPFHKGTMRQSTLSLAHLGDNLDAWSHSPLHPTLLPIGFLALAHAIRVSHATRQVAGSHRNKLGTWQSFLLNQILMFGGVFVSAMLLGIPSPLFRGSSVVVLYGGVHLVLHVAGLGDLLLKVQDDVFLGTLMDLSFALLDGILRAEGIIDLGVEPVRQHPSPAISSSLFAILLNSAIVGGGMPLLIDLFRLDSPSGEWSIRSPTWAKNPFNGTNDLFSSAFLALVYTALSSPAPVQFPVIGGVVKSFGLEKLSARDIRTLCSLVLGAILLVEKATVLARSGDLVLKPKRVNGVVKANSHKNGTANGVVKKHKTKKQR</sequence>
<comment type="caution">
    <text evidence="7">The sequence shown here is derived from an EMBL/GenBank/DDBJ whole genome shotgun (WGS) entry which is preliminary data.</text>
</comment>
<dbReference type="GO" id="GO:0005681">
    <property type="term" value="C:spliceosomal complex"/>
    <property type="evidence" value="ECO:0007669"/>
    <property type="project" value="TreeGrafter"/>
</dbReference>
<dbReference type="GO" id="GO:0003676">
    <property type="term" value="F:nucleic acid binding"/>
    <property type="evidence" value="ECO:0007669"/>
    <property type="project" value="InterPro"/>
</dbReference>
<dbReference type="GO" id="GO:0000398">
    <property type="term" value="P:mRNA splicing, via spliceosome"/>
    <property type="evidence" value="ECO:0007669"/>
    <property type="project" value="InterPro"/>
</dbReference>
<evidence type="ECO:0000259" key="6">
    <source>
        <dbReference type="PROSITE" id="PS50174"/>
    </source>
</evidence>
<feature type="compositionally biased region" description="Basic residues" evidence="4">
    <location>
        <begin position="662"/>
        <end position="671"/>
    </location>
</feature>
<dbReference type="InterPro" id="IPR000467">
    <property type="entry name" value="G_patch_dom"/>
</dbReference>
<feature type="region of interest" description="Disordered" evidence="4">
    <location>
        <begin position="1"/>
        <end position="69"/>
    </location>
</feature>
<dbReference type="AlphaFoldDB" id="A0A8H8QMV9"/>
<evidence type="ECO:0000256" key="1">
    <source>
        <dbReference type="ARBA" id="ARBA00004123"/>
    </source>
</evidence>
<feature type="compositionally biased region" description="Basic and acidic residues" evidence="4">
    <location>
        <begin position="318"/>
        <end position="351"/>
    </location>
</feature>
<reference evidence="7" key="1">
    <citation type="submission" date="2018-08" db="EMBL/GenBank/DDBJ databases">
        <authorList>
            <person name="Guldener U."/>
        </authorList>
    </citation>
    <scope>NUCLEOTIDE SEQUENCE</scope>
    <source>
        <strain evidence="7">UB2</strain>
    </source>
</reference>
<accession>A0A8H8QMV9</accession>
<feature type="region of interest" description="Disordered" evidence="4">
    <location>
        <begin position="650"/>
        <end position="671"/>
    </location>
</feature>
<dbReference type="PANTHER" id="PTHR15818">
    <property type="entry name" value="G PATCH AND KOW-CONTAINING"/>
    <property type="match status" value="1"/>
</dbReference>
<feature type="compositionally biased region" description="Gly residues" evidence="4">
    <location>
        <begin position="238"/>
        <end position="250"/>
    </location>
</feature>
<dbReference type="PROSITE" id="PS50174">
    <property type="entry name" value="G_PATCH"/>
    <property type="match status" value="1"/>
</dbReference>
<feature type="region of interest" description="Disordered" evidence="4">
    <location>
        <begin position="86"/>
        <end position="220"/>
    </location>
</feature>
<keyword evidence="5" id="KW-1133">Transmembrane helix</keyword>
<feature type="domain" description="G-patch" evidence="6">
    <location>
        <begin position="225"/>
        <end position="271"/>
    </location>
</feature>
<feature type="compositionally biased region" description="Basic and acidic residues" evidence="4">
    <location>
        <begin position="203"/>
        <end position="212"/>
    </location>
</feature>
<keyword evidence="5" id="KW-0812">Transmembrane</keyword>
<gene>
    <name evidence="7" type="ORF">UBRO2_02284</name>
</gene>
<evidence type="ECO:0000313" key="8">
    <source>
        <dbReference type="Proteomes" id="UP000658997"/>
    </source>
</evidence>
<feature type="compositionally biased region" description="Basic and acidic residues" evidence="4">
    <location>
        <begin position="291"/>
        <end position="305"/>
    </location>
</feature>
<protein>
    <recommendedName>
        <fullName evidence="6">G-patch domain-containing protein</fullName>
    </recommendedName>
</protein>
<dbReference type="SMART" id="SM00443">
    <property type="entry name" value="G_patch"/>
    <property type="match status" value="1"/>
</dbReference>
<dbReference type="EMBL" id="ULHB01000034">
    <property type="protein sequence ID" value="SYW78092.1"/>
    <property type="molecule type" value="Genomic_DNA"/>
</dbReference>
<feature type="transmembrane region" description="Helical" evidence="5">
    <location>
        <begin position="455"/>
        <end position="473"/>
    </location>
</feature>
<dbReference type="Proteomes" id="UP000658997">
    <property type="component" value="Unassembled WGS sequence"/>
</dbReference>
<feature type="compositionally biased region" description="Basic and acidic residues" evidence="4">
    <location>
        <begin position="123"/>
        <end position="146"/>
    </location>
</feature>
<feature type="transmembrane region" description="Helical" evidence="5">
    <location>
        <begin position="423"/>
        <end position="443"/>
    </location>
</feature>
<evidence type="ECO:0000256" key="2">
    <source>
        <dbReference type="ARBA" id="ARBA00008576"/>
    </source>
</evidence>
<evidence type="ECO:0000256" key="5">
    <source>
        <dbReference type="SAM" id="Phobius"/>
    </source>
</evidence>
<feature type="compositionally biased region" description="Polar residues" evidence="4">
    <location>
        <begin position="28"/>
        <end position="39"/>
    </location>
</feature>
<evidence type="ECO:0000256" key="3">
    <source>
        <dbReference type="ARBA" id="ARBA00023242"/>
    </source>
</evidence>
<dbReference type="InterPro" id="IPR045166">
    <property type="entry name" value="Spp2-like"/>
</dbReference>